<dbReference type="KEGG" id="lbc:LACBIDRAFT_315375"/>
<accession>B0D289</accession>
<dbReference type="HOGENOM" id="CLU_2333944_0_0_1"/>
<evidence type="ECO:0000259" key="1">
    <source>
        <dbReference type="Pfam" id="PF21365"/>
    </source>
</evidence>
<proteinExistence type="predicted"/>
<feature type="domain" description="Glycosyl hydrolase family 31 C-terminal" evidence="1">
    <location>
        <begin position="39"/>
        <end position="74"/>
    </location>
</feature>
<keyword evidence="3" id="KW-1185">Reference proteome</keyword>
<dbReference type="InParanoid" id="B0D289"/>
<dbReference type="OrthoDB" id="3905262at2759"/>
<dbReference type="Proteomes" id="UP000001194">
    <property type="component" value="Unassembled WGS sequence"/>
</dbReference>
<sequence>MSQEFYIWPSETQAVKNGLDQPTAAPVSFPLWFNPYRIDYQFGNSLLISPVTQNEATSLGIYLPKDMFYDFKRLTALGEAYVSLKNLPITYSSFEAVE</sequence>
<protein>
    <submittedName>
        <fullName evidence="2">Predicted protein</fullName>
    </submittedName>
</protein>
<dbReference type="STRING" id="486041.B0D289"/>
<dbReference type="AlphaFoldDB" id="B0D289"/>
<dbReference type="InterPro" id="IPR013780">
    <property type="entry name" value="Glyco_hydro_b"/>
</dbReference>
<dbReference type="SUPFAM" id="SSF51011">
    <property type="entry name" value="Glycosyl hydrolase domain"/>
    <property type="match status" value="1"/>
</dbReference>
<dbReference type="GeneID" id="6073643"/>
<dbReference type="Pfam" id="PF21365">
    <property type="entry name" value="Glyco_hydro_31_3rd"/>
    <property type="match status" value="1"/>
</dbReference>
<organism evidence="3">
    <name type="scientific">Laccaria bicolor (strain S238N-H82 / ATCC MYA-4686)</name>
    <name type="common">Bicoloured deceiver</name>
    <name type="synonym">Laccaria laccata var. bicolor</name>
    <dbReference type="NCBI Taxonomy" id="486041"/>
    <lineage>
        <taxon>Eukaryota</taxon>
        <taxon>Fungi</taxon>
        <taxon>Dikarya</taxon>
        <taxon>Basidiomycota</taxon>
        <taxon>Agaricomycotina</taxon>
        <taxon>Agaricomycetes</taxon>
        <taxon>Agaricomycetidae</taxon>
        <taxon>Agaricales</taxon>
        <taxon>Agaricineae</taxon>
        <taxon>Hydnangiaceae</taxon>
        <taxon>Laccaria</taxon>
    </lineage>
</organism>
<gene>
    <name evidence="2" type="ORF">LACBIDRAFT_315375</name>
</gene>
<name>B0D289_LACBS</name>
<dbReference type="Gene3D" id="2.60.40.1180">
    <property type="entry name" value="Golgi alpha-mannosidase II"/>
    <property type="match status" value="1"/>
</dbReference>
<evidence type="ECO:0000313" key="2">
    <source>
        <dbReference type="EMBL" id="EDR10702.1"/>
    </source>
</evidence>
<evidence type="ECO:0000313" key="3">
    <source>
        <dbReference type="Proteomes" id="UP000001194"/>
    </source>
</evidence>
<dbReference type="InterPro" id="IPR048395">
    <property type="entry name" value="Glyco_hydro_31_C"/>
</dbReference>
<dbReference type="RefSeq" id="XP_001878003.1">
    <property type="nucleotide sequence ID" value="XM_001877968.1"/>
</dbReference>
<reference evidence="2 3" key="1">
    <citation type="journal article" date="2008" name="Nature">
        <title>The genome of Laccaria bicolor provides insights into mycorrhizal symbiosis.</title>
        <authorList>
            <person name="Martin F."/>
            <person name="Aerts A."/>
            <person name="Ahren D."/>
            <person name="Brun A."/>
            <person name="Danchin E.G.J."/>
            <person name="Duchaussoy F."/>
            <person name="Gibon J."/>
            <person name="Kohler A."/>
            <person name="Lindquist E."/>
            <person name="Pereda V."/>
            <person name="Salamov A."/>
            <person name="Shapiro H.J."/>
            <person name="Wuyts J."/>
            <person name="Blaudez D."/>
            <person name="Buee M."/>
            <person name="Brokstein P."/>
            <person name="Canbaeck B."/>
            <person name="Cohen D."/>
            <person name="Courty P.E."/>
            <person name="Coutinho P.M."/>
            <person name="Delaruelle C."/>
            <person name="Detter J.C."/>
            <person name="Deveau A."/>
            <person name="DiFazio S."/>
            <person name="Duplessis S."/>
            <person name="Fraissinet-Tachet L."/>
            <person name="Lucic E."/>
            <person name="Frey-Klett P."/>
            <person name="Fourrey C."/>
            <person name="Feussner I."/>
            <person name="Gay G."/>
            <person name="Grimwood J."/>
            <person name="Hoegger P.J."/>
            <person name="Jain P."/>
            <person name="Kilaru S."/>
            <person name="Labbe J."/>
            <person name="Lin Y.C."/>
            <person name="Legue V."/>
            <person name="Le Tacon F."/>
            <person name="Marmeisse R."/>
            <person name="Melayah D."/>
            <person name="Montanini B."/>
            <person name="Muratet M."/>
            <person name="Nehls U."/>
            <person name="Niculita-Hirzel H."/>
            <person name="Oudot-Le Secq M.P."/>
            <person name="Peter M."/>
            <person name="Quesneville H."/>
            <person name="Rajashekar B."/>
            <person name="Reich M."/>
            <person name="Rouhier N."/>
            <person name="Schmutz J."/>
            <person name="Yin T."/>
            <person name="Chalot M."/>
            <person name="Henrissat B."/>
            <person name="Kuees U."/>
            <person name="Lucas S."/>
            <person name="Van de Peer Y."/>
            <person name="Podila G.K."/>
            <person name="Polle A."/>
            <person name="Pukkila P.J."/>
            <person name="Richardson P.M."/>
            <person name="Rouze P."/>
            <person name="Sanders I.R."/>
            <person name="Stajich J.E."/>
            <person name="Tunlid A."/>
            <person name="Tuskan G."/>
            <person name="Grigoriev I.V."/>
        </authorList>
    </citation>
    <scope>NUCLEOTIDE SEQUENCE [LARGE SCALE GENOMIC DNA]</scope>
    <source>
        <strain evidence="3">S238N-H82 / ATCC MYA-4686</strain>
    </source>
</reference>
<dbReference type="EMBL" id="DS547096">
    <property type="protein sequence ID" value="EDR10702.1"/>
    <property type="molecule type" value="Genomic_DNA"/>
</dbReference>